<dbReference type="CDD" id="cd05827">
    <property type="entry name" value="Sortase_C"/>
    <property type="match status" value="1"/>
</dbReference>
<sequence length="384" mass="43918">MKKGQRLFTDMIMIAILIIGICLFLYPFVSDALNQYVEQQVISSYQKKANEKNAEEVQAEKERLKRKNQEIAAKNNPGRDHLNEMPKKVVAKDKTYFEKHTIATLKIPKIKVSLPIYDQTNEIFLSRGATLLEGTSYPTGGTSTHTVLSAHRGLPKAKLFTDLPQLKKTDQFYIEINKETLAYEVDQVKTIEPTETEALRIVEGQDYVTLMTCTPYMINSHRLLVRGHRIPYKEPMKQKITSADRGVKLQQIAVLLGCLLAVGLIAGLIYQRVKAARIAQRKYDLHFYLQGVEGQPLARETFQLYSKNGKRPLTQNGEELYVTTNETGEILKEQLRGGSYKLKNKNLQLNIFVKKVSDKEFQVKKSKIIQLVTEKDQQVVRKNE</sequence>
<evidence type="ECO:0000256" key="2">
    <source>
        <dbReference type="SAM" id="Coils"/>
    </source>
</evidence>
<name>A0ABU3FI90_9ENTE</name>
<feature type="domain" description="SpaA-like prealbumin fold" evidence="4">
    <location>
        <begin position="293"/>
        <end position="374"/>
    </location>
</feature>
<feature type="transmembrane region" description="Helical" evidence="3">
    <location>
        <begin position="7"/>
        <end position="29"/>
    </location>
</feature>
<accession>A0ABU3FI90</accession>
<keyword evidence="2" id="KW-0175">Coiled coil</keyword>
<dbReference type="Proteomes" id="UP001269061">
    <property type="component" value="Unassembled WGS sequence"/>
</dbReference>
<keyword evidence="3" id="KW-0812">Transmembrane</keyword>
<keyword evidence="3" id="KW-0472">Membrane</keyword>
<gene>
    <name evidence="5" type="ORF">P7H46_07795</name>
</gene>
<dbReference type="Gene3D" id="2.40.260.10">
    <property type="entry name" value="Sortase"/>
    <property type="match status" value="1"/>
</dbReference>
<dbReference type="InterPro" id="IPR023365">
    <property type="entry name" value="Sortase_dom-sf"/>
</dbReference>
<comment type="caution">
    <text evidence="5">The sequence shown here is derived from an EMBL/GenBank/DDBJ whole genome shotgun (WGS) entry which is preliminary data.</text>
</comment>
<dbReference type="NCBIfam" id="NF033745">
    <property type="entry name" value="class_C_sortase"/>
    <property type="match status" value="1"/>
</dbReference>
<reference evidence="5 6" key="1">
    <citation type="submission" date="2023-03" db="EMBL/GenBank/DDBJ databases">
        <authorList>
            <person name="Shen W."/>
            <person name="Cai J."/>
        </authorList>
    </citation>
    <scope>NUCLEOTIDE SEQUENCE [LARGE SCALE GENOMIC DNA]</scope>
    <source>
        <strain evidence="5 6">Y59</strain>
    </source>
</reference>
<keyword evidence="3" id="KW-1133">Transmembrane helix</keyword>
<dbReference type="RefSeq" id="WP_311815696.1">
    <property type="nucleotide sequence ID" value="NZ_JARQAZ010000005.1"/>
</dbReference>
<dbReference type="Pfam" id="PF17802">
    <property type="entry name" value="SpaA"/>
    <property type="match status" value="1"/>
</dbReference>
<evidence type="ECO:0000256" key="3">
    <source>
        <dbReference type="SAM" id="Phobius"/>
    </source>
</evidence>
<dbReference type="InterPro" id="IPR042002">
    <property type="entry name" value="Sortase_C"/>
</dbReference>
<proteinExistence type="predicted"/>
<dbReference type="InterPro" id="IPR013783">
    <property type="entry name" value="Ig-like_fold"/>
</dbReference>
<dbReference type="SUPFAM" id="SSF63817">
    <property type="entry name" value="Sortase"/>
    <property type="match status" value="1"/>
</dbReference>
<evidence type="ECO:0000313" key="5">
    <source>
        <dbReference type="EMBL" id="MDT2770748.1"/>
    </source>
</evidence>
<organism evidence="5 6">
    <name type="scientific">Enterococcus pseudoavium</name>
    <dbReference type="NCBI Taxonomy" id="44007"/>
    <lineage>
        <taxon>Bacteria</taxon>
        <taxon>Bacillati</taxon>
        <taxon>Bacillota</taxon>
        <taxon>Bacilli</taxon>
        <taxon>Lactobacillales</taxon>
        <taxon>Enterococcaceae</taxon>
        <taxon>Enterococcus</taxon>
    </lineage>
</organism>
<keyword evidence="1" id="KW-0378">Hydrolase</keyword>
<feature type="transmembrane region" description="Helical" evidence="3">
    <location>
        <begin position="252"/>
        <end position="270"/>
    </location>
</feature>
<keyword evidence="6" id="KW-1185">Reference proteome</keyword>
<evidence type="ECO:0000259" key="4">
    <source>
        <dbReference type="Pfam" id="PF17802"/>
    </source>
</evidence>
<evidence type="ECO:0000256" key="1">
    <source>
        <dbReference type="ARBA" id="ARBA00022801"/>
    </source>
</evidence>
<evidence type="ECO:0000313" key="6">
    <source>
        <dbReference type="Proteomes" id="UP001269061"/>
    </source>
</evidence>
<feature type="coiled-coil region" evidence="2">
    <location>
        <begin position="42"/>
        <end position="74"/>
    </location>
</feature>
<dbReference type="EMBL" id="JARQAZ010000005">
    <property type="protein sequence ID" value="MDT2770748.1"/>
    <property type="molecule type" value="Genomic_DNA"/>
</dbReference>
<dbReference type="InterPro" id="IPR041033">
    <property type="entry name" value="SpaA_PFL_dom_1"/>
</dbReference>
<protein>
    <submittedName>
        <fullName evidence="5">Class C sortase</fullName>
    </submittedName>
</protein>
<dbReference type="Gene3D" id="2.60.40.10">
    <property type="entry name" value="Immunoglobulins"/>
    <property type="match status" value="1"/>
</dbReference>
<dbReference type="NCBIfam" id="TIGR01076">
    <property type="entry name" value="sortase_fam"/>
    <property type="match status" value="1"/>
</dbReference>
<dbReference type="Pfam" id="PF04203">
    <property type="entry name" value="Sortase"/>
    <property type="match status" value="1"/>
</dbReference>
<dbReference type="InterPro" id="IPR005754">
    <property type="entry name" value="Sortase"/>
</dbReference>